<dbReference type="RefSeq" id="WP_224453307.1">
    <property type="nucleotide sequence ID" value="NZ_BAAAGG010000005.1"/>
</dbReference>
<sequence>MKKITIFLMMLLMVTFGFSQQEVIQDFEDGGLGATFGDGALAALVPDPETGGTRGQVAQLTSSSTGIFFQGVNISFFAGIQVDLTTDKSMEMDVYSLSPITIAPKVINGADGAPDSTTSASHNGSGWETLTFTFNDGFDGTVTANGIYSAFVIYFNWDSNIDNFGDPQDRVFYVDNISGISFVDTCSNGVQDGDETGVDCGGSCGPCPPSITAPTPPARSAEDVFSVYSNAYTGEPSDLGAFGGGSLQTFDIDGNDFIRLSGAPGANLQWFFGIPSGVDLSSFTHYHMDFYFEGDVPGEGAIFQTIIQGFDENSNFTGNTLHNVTPTETGAWLSLDIPISTFNGGTSVRTNIGQMQLAMAGPAFGPTYVDNVYFHKNTTLSNNTFSKAEFKVYPNPSKGDWNIRTTETIKSIQVYNITGRLVREVNVNASEAVINTLGLSSGVYLAKVSNELDQTKTIKLIKE</sequence>
<accession>A0ABN1K476</accession>
<evidence type="ECO:0000313" key="4">
    <source>
        <dbReference type="EMBL" id="GAA0754229.1"/>
    </source>
</evidence>
<evidence type="ECO:0000259" key="3">
    <source>
        <dbReference type="Pfam" id="PF18962"/>
    </source>
</evidence>
<evidence type="ECO:0000256" key="2">
    <source>
        <dbReference type="SAM" id="SignalP"/>
    </source>
</evidence>
<evidence type="ECO:0000313" key="5">
    <source>
        <dbReference type="Proteomes" id="UP001500185"/>
    </source>
</evidence>
<feature type="domain" description="Secretion system C-terminal sorting" evidence="3">
    <location>
        <begin position="392"/>
        <end position="456"/>
    </location>
</feature>
<proteinExistence type="predicted"/>
<protein>
    <recommendedName>
        <fullName evidence="3">Secretion system C-terminal sorting domain-containing protein</fullName>
    </recommendedName>
</protein>
<dbReference type="InterPro" id="IPR026444">
    <property type="entry name" value="Secre_tail"/>
</dbReference>
<dbReference type="EMBL" id="BAAAGG010000005">
    <property type="protein sequence ID" value="GAA0754229.1"/>
    <property type="molecule type" value="Genomic_DNA"/>
</dbReference>
<organism evidence="4 5">
    <name type="scientific">Psychroflexus lacisalsi</name>
    <dbReference type="NCBI Taxonomy" id="503928"/>
    <lineage>
        <taxon>Bacteria</taxon>
        <taxon>Pseudomonadati</taxon>
        <taxon>Bacteroidota</taxon>
        <taxon>Flavobacteriia</taxon>
        <taxon>Flavobacteriales</taxon>
        <taxon>Flavobacteriaceae</taxon>
        <taxon>Psychroflexus</taxon>
    </lineage>
</organism>
<reference evidence="4 5" key="1">
    <citation type="journal article" date="2019" name="Int. J. Syst. Evol. Microbiol.">
        <title>The Global Catalogue of Microorganisms (GCM) 10K type strain sequencing project: providing services to taxonomists for standard genome sequencing and annotation.</title>
        <authorList>
            <consortium name="The Broad Institute Genomics Platform"/>
            <consortium name="The Broad Institute Genome Sequencing Center for Infectious Disease"/>
            <person name="Wu L."/>
            <person name="Ma J."/>
        </authorList>
    </citation>
    <scope>NUCLEOTIDE SEQUENCE [LARGE SCALE GENOMIC DNA]</scope>
    <source>
        <strain evidence="4 5">JCM 16231</strain>
    </source>
</reference>
<dbReference type="Pfam" id="PF18962">
    <property type="entry name" value="Por_Secre_tail"/>
    <property type="match status" value="1"/>
</dbReference>
<name>A0ABN1K476_9FLAO</name>
<keyword evidence="1 2" id="KW-0732">Signal</keyword>
<gene>
    <name evidence="4" type="ORF">GCM10009433_07610</name>
</gene>
<dbReference type="NCBIfam" id="TIGR04183">
    <property type="entry name" value="Por_Secre_tail"/>
    <property type="match status" value="1"/>
</dbReference>
<feature type="signal peptide" evidence="2">
    <location>
        <begin position="1"/>
        <end position="19"/>
    </location>
</feature>
<feature type="chain" id="PRO_5046097479" description="Secretion system C-terminal sorting domain-containing protein" evidence="2">
    <location>
        <begin position="20"/>
        <end position="463"/>
    </location>
</feature>
<comment type="caution">
    <text evidence="4">The sequence shown here is derived from an EMBL/GenBank/DDBJ whole genome shotgun (WGS) entry which is preliminary data.</text>
</comment>
<keyword evidence="5" id="KW-1185">Reference proteome</keyword>
<dbReference type="Proteomes" id="UP001500185">
    <property type="component" value="Unassembled WGS sequence"/>
</dbReference>
<evidence type="ECO:0000256" key="1">
    <source>
        <dbReference type="ARBA" id="ARBA00022729"/>
    </source>
</evidence>